<dbReference type="EMBL" id="UIVS01000003">
    <property type="protein sequence ID" value="SVP92515.1"/>
    <property type="molecule type" value="Genomic_DNA"/>
</dbReference>
<dbReference type="InterPro" id="IPR025066">
    <property type="entry name" value="CCDC174-like"/>
</dbReference>
<dbReference type="VEuPathDB" id="PiroplasmaDB:TA05460"/>
<organism evidence="4">
    <name type="scientific">Theileria annulata</name>
    <dbReference type="NCBI Taxonomy" id="5874"/>
    <lineage>
        <taxon>Eukaryota</taxon>
        <taxon>Sar</taxon>
        <taxon>Alveolata</taxon>
        <taxon>Apicomplexa</taxon>
        <taxon>Aconoidasida</taxon>
        <taxon>Piroplasmida</taxon>
        <taxon>Theileriidae</taxon>
        <taxon>Theileria</taxon>
    </lineage>
</organism>
<evidence type="ECO:0000313" key="4">
    <source>
        <dbReference type="EMBL" id="SVP93319.1"/>
    </source>
</evidence>
<evidence type="ECO:0000256" key="2">
    <source>
        <dbReference type="SAM" id="MobiDB-lite"/>
    </source>
</evidence>
<accession>A0A3B0N680</accession>
<dbReference type="EMBL" id="UIVT01000003">
    <property type="protein sequence ID" value="SVP93319.1"/>
    <property type="molecule type" value="Genomic_DNA"/>
</dbReference>
<dbReference type="PANTHER" id="PTHR15885:SF1">
    <property type="entry name" value="COILED-COIL DOMAIN-CONTAINING PROTEIN 174"/>
    <property type="match status" value="1"/>
</dbReference>
<proteinExistence type="predicted"/>
<reference evidence="4" key="1">
    <citation type="submission" date="2018-07" db="EMBL/GenBank/DDBJ databases">
        <authorList>
            <person name="Quirk P.G."/>
            <person name="Krulwich T.A."/>
        </authorList>
    </citation>
    <scope>NUCLEOTIDE SEQUENCE</scope>
    <source>
        <strain evidence="4">Anand</strain>
    </source>
</reference>
<keyword evidence="1" id="KW-0175">Coiled coil</keyword>
<dbReference type="PANTHER" id="PTHR15885">
    <property type="entry name" value="COILED-COIL DOMAIN-CONTAINING PROTEIN 174"/>
    <property type="match status" value="1"/>
</dbReference>
<gene>
    <name evidence="4" type="ORF">TAT_000231000</name>
    <name evidence="3" type="ORF">TAV_000231100</name>
</gene>
<dbReference type="AlphaFoldDB" id="A0A3B0N680"/>
<dbReference type="GO" id="GO:0005634">
    <property type="term" value="C:nucleus"/>
    <property type="evidence" value="ECO:0007669"/>
    <property type="project" value="TreeGrafter"/>
</dbReference>
<protein>
    <submittedName>
        <fullName evidence="4">Uncharacterized protein</fullName>
    </submittedName>
</protein>
<feature type="region of interest" description="Disordered" evidence="2">
    <location>
        <begin position="119"/>
        <end position="142"/>
    </location>
</feature>
<sequence>MSYGWLTESTLGPKKPKEISVPKGSIASLNNIIKRHIQKDIEKHEQKRKHKKTDLFELSNPGVELRNKIDRKESTINRRDRRKRMEQKAKLYKQMNEGKVDQGENSEFLVDFKRKIQTEHHNLKEGEEGIEDSEANKINREE</sequence>
<name>A0A3B0N680_THEAN</name>
<evidence type="ECO:0000256" key="1">
    <source>
        <dbReference type="ARBA" id="ARBA00023054"/>
    </source>
</evidence>
<evidence type="ECO:0000313" key="3">
    <source>
        <dbReference type="EMBL" id="SVP92515.1"/>
    </source>
</evidence>
<feature type="region of interest" description="Disordered" evidence="2">
    <location>
        <begin position="1"/>
        <end position="22"/>
    </location>
</feature>